<feature type="compositionally biased region" description="Polar residues" evidence="1">
    <location>
        <begin position="186"/>
        <end position="201"/>
    </location>
</feature>
<gene>
    <name evidence="2" type="ORF">CYMTET_50502</name>
</gene>
<organism evidence="2 3">
    <name type="scientific">Cymbomonas tetramitiformis</name>
    <dbReference type="NCBI Taxonomy" id="36881"/>
    <lineage>
        <taxon>Eukaryota</taxon>
        <taxon>Viridiplantae</taxon>
        <taxon>Chlorophyta</taxon>
        <taxon>Pyramimonadophyceae</taxon>
        <taxon>Pyramimonadales</taxon>
        <taxon>Pyramimonadaceae</taxon>
        <taxon>Cymbomonas</taxon>
    </lineage>
</organism>
<comment type="caution">
    <text evidence="2">The sequence shown here is derived from an EMBL/GenBank/DDBJ whole genome shotgun (WGS) entry which is preliminary data.</text>
</comment>
<protein>
    <submittedName>
        <fullName evidence="2">Uncharacterized protein</fullName>
    </submittedName>
</protein>
<reference evidence="2 3" key="1">
    <citation type="journal article" date="2015" name="Genome Biol. Evol.">
        <title>Comparative Genomics of a Bacterivorous Green Alga Reveals Evolutionary Causalities and Consequences of Phago-Mixotrophic Mode of Nutrition.</title>
        <authorList>
            <person name="Burns J.A."/>
            <person name="Paasch A."/>
            <person name="Narechania A."/>
            <person name="Kim E."/>
        </authorList>
    </citation>
    <scope>NUCLEOTIDE SEQUENCE [LARGE SCALE GENOMIC DNA]</scope>
    <source>
        <strain evidence="2 3">PLY_AMNH</strain>
    </source>
</reference>
<evidence type="ECO:0000256" key="1">
    <source>
        <dbReference type="SAM" id="MobiDB-lite"/>
    </source>
</evidence>
<dbReference type="Proteomes" id="UP001190700">
    <property type="component" value="Unassembled WGS sequence"/>
</dbReference>
<proteinExistence type="predicted"/>
<feature type="compositionally biased region" description="Low complexity" evidence="1">
    <location>
        <begin position="228"/>
        <end position="244"/>
    </location>
</feature>
<feature type="compositionally biased region" description="Basic and acidic residues" evidence="1">
    <location>
        <begin position="155"/>
        <end position="166"/>
    </location>
</feature>
<evidence type="ECO:0000313" key="3">
    <source>
        <dbReference type="Proteomes" id="UP001190700"/>
    </source>
</evidence>
<sequence>MSPGSELSRRQARWYMDLVEVGVPRMEYVKGTLLLVPDALSRRADYAVKTPRDGLKEASVVDEKTELPKDPLSVLGVEDLFEDSTPAARPQWLAAIAAWVDGAETLQRAERAIENYLPPSGEEPGSTLAAGVAVRRSARLQTQPELSAEGPEPTATHHQEDARSQQRQEAPALVKRGPGRPRKHLAQQQEAPALKTQQQDARPQPRQEAPALVKRGPARKTPEQAPRPATGGASAGDSATGSPGHSCGRRHQR</sequence>
<dbReference type="AlphaFoldDB" id="A0AAE0BPY6"/>
<accession>A0AAE0BPY6</accession>
<feature type="region of interest" description="Disordered" evidence="1">
    <location>
        <begin position="141"/>
        <end position="253"/>
    </location>
</feature>
<name>A0AAE0BPY6_9CHLO</name>
<keyword evidence="3" id="KW-1185">Reference proteome</keyword>
<evidence type="ECO:0000313" key="2">
    <source>
        <dbReference type="EMBL" id="KAK3239577.1"/>
    </source>
</evidence>
<dbReference type="EMBL" id="LGRX02033872">
    <property type="protein sequence ID" value="KAK3239577.1"/>
    <property type="molecule type" value="Genomic_DNA"/>
</dbReference>